<accession>A0AAD4NAT7</accession>
<dbReference type="Proteomes" id="UP001201812">
    <property type="component" value="Unassembled WGS sequence"/>
</dbReference>
<dbReference type="EMBL" id="JAKKPZ010000004">
    <property type="protein sequence ID" value="KAI1721968.1"/>
    <property type="molecule type" value="Genomic_DNA"/>
</dbReference>
<name>A0AAD4NAT7_9BILA</name>
<proteinExistence type="predicted"/>
<organism evidence="1 2">
    <name type="scientific">Ditylenchus destructor</name>
    <dbReference type="NCBI Taxonomy" id="166010"/>
    <lineage>
        <taxon>Eukaryota</taxon>
        <taxon>Metazoa</taxon>
        <taxon>Ecdysozoa</taxon>
        <taxon>Nematoda</taxon>
        <taxon>Chromadorea</taxon>
        <taxon>Rhabditida</taxon>
        <taxon>Tylenchina</taxon>
        <taxon>Tylenchomorpha</taxon>
        <taxon>Sphaerularioidea</taxon>
        <taxon>Anguinidae</taxon>
        <taxon>Anguininae</taxon>
        <taxon>Ditylenchus</taxon>
    </lineage>
</organism>
<sequence length="159" mass="18405">MTALRYGVEEAEDINWRCFKSPGKKEILMIERKVLYAWEMKESWKKDSFWKRQLPPSIHTLLRIRSPSIRREYSLYSLPESFLKPLSLQASHLKRSLFPRPPPDFVIIFIVVVVSFSGRLWNERKTDLLHLSPSPGACFLALSAIQSGRGHQNLPPASL</sequence>
<reference evidence="1" key="1">
    <citation type="submission" date="2022-01" db="EMBL/GenBank/DDBJ databases">
        <title>Genome Sequence Resource for Two Populations of Ditylenchus destructor, the Migratory Endoparasitic Phytonematode.</title>
        <authorList>
            <person name="Zhang H."/>
            <person name="Lin R."/>
            <person name="Xie B."/>
        </authorList>
    </citation>
    <scope>NUCLEOTIDE SEQUENCE</scope>
    <source>
        <strain evidence="1">BazhouSP</strain>
    </source>
</reference>
<evidence type="ECO:0000313" key="2">
    <source>
        <dbReference type="Proteomes" id="UP001201812"/>
    </source>
</evidence>
<comment type="caution">
    <text evidence="1">The sequence shown here is derived from an EMBL/GenBank/DDBJ whole genome shotgun (WGS) entry which is preliminary data.</text>
</comment>
<evidence type="ECO:0000313" key="1">
    <source>
        <dbReference type="EMBL" id="KAI1721968.1"/>
    </source>
</evidence>
<gene>
    <name evidence="1" type="ORF">DdX_04258</name>
</gene>
<protein>
    <submittedName>
        <fullName evidence="1">Uncharacterized protein</fullName>
    </submittedName>
</protein>
<dbReference type="AlphaFoldDB" id="A0AAD4NAT7"/>
<keyword evidence="2" id="KW-1185">Reference proteome</keyword>